<evidence type="ECO:0000256" key="1">
    <source>
        <dbReference type="ARBA" id="ARBA00009156"/>
    </source>
</evidence>
<evidence type="ECO:0000256" key="2">
    <source>
        <dbReference type="ARBA" id="ARBA00022679"/>
    </source>
</evidence>
<reference evidence="11" key="1">
    <citation type="submission" date="2016-10" db="EMBL/GenBank/DDBJ databases">
        <authorList>
            <person name="Varghese N."/>
            <person name="Submissions S."/>
        </authorList>
    </citation>
    <scope>NUCLEOTIDE SEQUENCE [LARGE SCALE GENOMIC DNA]</scope>
    <source>
        <strain evidence="11">CGMCC 1.10683</strain>
    </source>
</reference>
<evidence type="ECO:0000313" key="10">
    <source>
        <dbReference type="EMBL" id="SFS33191.1"/>
    </source>
</evidence>
<evidence type="ECO:0000256" key="3">
    <source>
        <dbReference type="ARBA" id="ARBA00022741"/>
    </source>
</evidence>
<evidence type="ECO:0000256" key="4">
    <source>
        <dbReference type="ARBA" id="ARBA00022777"/>
    </source>
</evidence>
<feature type="domain" description="Carbohydrate kinase FGGY N-terminal" evidence="8">
    <location>
        <begin position="5"/>
        <end position="253"/>
    </location>
</feature>
<dbReference type="CDD" id="cd07786">
    <property type="entry name" value="FGGY_EcGK_like"/>
    <property type="match status" value="1"/>
</dbReference>
<dbReference type="SUPFAM" id="SSF53067">
    <property type="entry name" value="Actin-like ATPase domain"/>
    <property type="match status" value="2"/>
</dbReference>
<proteinExistence type="inferred from homology"/>
<dbReference type="InterPro" id="IPR005999">
    <property type="entry name" value="Glycerol_kin"/>
</dbReference>
<name>A0A1I6NZ14_9CAUL</name>
<comment type="similarity">
    <text evidence="1 7">Belongs to the FGGY kinase family.</text>
</comment>
<accession>A0A1I6NZ14</accession>
<keyword evidence="5" id="KW-0319">Glycerol metabolism</keyword>
<dbReference type="Pfam" id="PF02782">
    <property type="entry name" value="FGGY_C"/>
    <property type="match status" value="1"/>
</dbReference>
<dbReference type="NCBIfam" id="NF000756">
    <property type="entry name" value="PRK00047.1"/>
    <property type="match status" value="1"/>
</dbReference>
<keyword evidence="3" id="KW-0547">Nucleotide-binding</keyword>
<evidence type="ECO:0000256" key="7">
    <source>
        <dbReference type="RuleBase" id="RU003733"/>
    </source>
</evidence>
<dbReference type="InterPro" id="IPR018483">
    <property type="entry name" value="Carb_kinase_FGGY_CS"/>
</dbReference>
<gene>
    <name evidence="10" type="ORF">SAMN05192570_0672</name>
</gene>
<dbReference type="InterPro" id="IPR043129">
    <property type="entry name" value="ATPase_NBD"/>
</dbReference>
<dbReference type="FunFam" id="3.30.420.40:FF:000008">
    <property type="entry name" value="Glycerol kinase"/>
    <property type="match status" value="1"/>
</dbReference>
<dbReference type="Proteomes" id="UP000198788">
    <property type="component" value="Unassembled WGS sequence"/>
</dbReference>
<dbReference type="EMBL" id="FOZV01000001">
    <property type="protein sequence ID" value="SFS33191.1"/>
    <property type="molecule type" value="Genomic_DNA"/>
</dbReference>
<dbReference type="GO" id="GO:0005829">
    <property type="term" value="C:cytosol"/>
    <property type="evidence" value="ECO:0007669"/>
    <property type="project" value="TreeGrafter"/>
</dbReference>
<dbReference type="GO" id="GO:0004370">
    <property type="term" value="F:glycerol kinase activity"/>
    <property type="evidence" value="ECO:0007669"/>
    <property type="project" value="InterPro"/>
</dbReference>
<dbReference type="InterPro" id="IPR000577">
    <property type="entry name" value="Carb_kinase_FGGY"/>
</dbReference>
<dbReference type="Gene3D" id="3.30.420.40">
    <property type="match status" value="2"/>
</dbReference>
<evidence type="ECO:0000259" key="8">
    <source>
        <dbReference type="Pfam" id="PF00370"/>
    </source>
</evidence>
<evidence type="ECO:0000259" key="9">
    <source>
        <dbReference type="Pfam" id="PF02782"/>
    </source>
</evidence>
<organism evidence="10 11">
    <name type="scientific">Brevundimonas viscosa</name>
    <dbReference type="NCBI Taxonomy" id="871741"/>
    <lineage>
        <taxon>Bacteria</taxon>
        <taxon>Pseudomonadati</taxon>
        <taxon>Pseudomonadota</taxon>
        <taxon>Alphaproteobacteria</taxon>
        <taxon>Caulobacterales</taxon>
        <taxon>Caulobacteraceae</taxon>
        <taxon>Brevundimonas</taxon>
    </lineage>
</organism>
<dbReference type="PANTHER" id="PTHR10196">
    <property type="entry name" value="SUGAR KINASE"/>
    <property type="match status" value="1"/>
</dbReference>
<dbReference type="RefSeq" id="WP_092306726.1">
    <property type="nucleotide sequence ID" value="NZ_FOZV01000001.1"/>
</dbReference>
<sequence>MSQLILAIDQGTTSTRAIAFECTAEGALRPAAVSQIELAQHFPKPGWVEHDAAEIWNATLQTCREVVRKAGGVGRFAAVGITNQRETAVIWDAATGEPLHRAIVWQDRRTADVTARLAAEGREPAVQAATGLILDPYFSASKFAWLLDAVPGARARAVRGEVKLGTIDSWVIWKLTGGASHVTDATNASRTSLMDLATRAWRPDLCALFDVPVEGLPEIRNCADRFGECDPSLLGAPLPIHGSAGDQQAALVGHGALRPGDAKITYGTGAFLVANVGPAPVASTSRLLGTLAYAAGGDTAWALEGSIFSAGSAIQWLRDGLHAISESRQSEAMASGLRDNGGVYLVPGFTGLGAPWWEPEARGTITGLTRDSGPAHLVRAALESLAYQTRDLLDALAKDGAPPLSVLKVDGGVTANAFAMQFVADICEVVVERPAFQEMTALGAARLAALGVGLIADLEDRPVEAPARWEPRMRPGEREALLEGWRRAVKAAIIAAR</sequence>
<feature type="domain" description="Carbohydrate kinase FGGY C-terminal" evidence="9">
    <location>
        <begin position="262"/>
        <end position="450"/>
    </location>
</feature>
<keyword evidence="4 7" id="KW-0418">Kinase</keyword>
<dbReference type="InterPro" id="IPR018485">
    <property type="entry name" value="FGGY_C"/>
</dbReference>
<dbReference type="STRING" id="871741.SAMN05192570_0672"/>
<dbReference type="PIRSF" id="PIRSF000538">
    <property type="entry name" value="GlpK"/>
    <property type="match status" value="1"/>
</dbReference>
<keyword evidence="11" id="KW-1185">Reference proteome</keyword>
<dbReference type="PANTHER" id="PTHR10196:SF78">
    <property type="entry name" value="GLYCEROL KINASE"/>
    <property type="match status" value="1"/>
</dbReference>
<dbReference type="GO" id="GO:0019563">
    <property type="term" value="P:glycerol catabolic process"/>
    <property type="evidence" value="ECO:0007669"/>
    <property type="project" value="TreeGrafter"/>
</dbReference>
<dbReference type="OrthoDB" id="9805576at2"/>
<dbReference type="NCBIfam" id="TIGR01311">
    <property type="entry name" value="glycerol_kin"/>
    <property type="match status" value="1"/>
</dbReference>
<evidence type="ECO:0000313" key="11">
    <source>
        <dbReference type="Proteomes" id="UP000198788"/>
    </source>
</evidence>
<dbReference type="GO" id="GO:0005524">
    <property type="term" value="F:ATP binding"/>
    <property type="evidence" value="ECO:0007669"/>
    <property type="project" value="UniProtKB-KW"/>
</dbReference>
<protein>
    <submittedName>
        <fullName evidence="10">Glycerol kinase</fullName>
    </submittedName>
</protein>
<dbReference type="InterPro" id="IPR018484">
    <property type="entry name" value="FGGY_N"/>
</dbReference>
<dbReference type="PROSITE" id="PS00445">
    <property type="entry name" value="FGGY_KINASES_2"/>
    <property type="match status" value="1"/>
</dbReference>
<keyword evidence="2 7" id="KW-0808">Transferase</keyword>
<dbReference type="Pfam" id="PF00370">
    <property type="entry name" value="FGGY_N"/>
    <property type="match status" value="1"/>
</dbReference>
<keyword evidence="6" id="KW-0067">ATP-binding</keyword>
<dbReference type="GO" id="GO:0006072">
    <property type="term" value="P:glycerol-3-phosphate metabolic process"/>
    <property type="evidence" value="ECO:0007669"/>
    <property type="project" value="InterPro"/>
</dbReference>
<dbReference type="AlphaFoldDB" id="A0A1I6NZ14"/>
<evidence type="ECO:0000256" key="6">
    <source>
        <dbReference type="ARBA" id="ARBA00022840"/>
    </source>
</evidence>
<evidence type="ECO:0000256" key="5">
    <source>
        <dbReference type="ARBA" id="ARBA00022798"/>
    </source>
</evidence>